<comment type="caution">
    <text evidence="1">The sequence shown here is derived from an EMBL/GenBank/DDBJ whole genome shotgun (WGS) entry which is preliminary data.</text>
</comment>
<accession>X1THG7</accession>
<sequence>MAESCDVVARVVSQQGSCAAGHKVGDEWVIGEKTPEGICLFAFSSLLPAAMVLSFGGSFPWEDDPDKTTIACPDATNPLVIELRRVPK</sequence>
<proteinExistence type="predicted"/>
<evidence type="ECO:0008006" key="2">
    <source>
        <dbReference type="Google" id="ProtNLM"/>
    </source>
</evidence>
<reference evidence="1" key="1">
    <citation type="journal article" date="2014" name="Front. Microbiol.">
        <title>High frequency of phylogenetically diverse reductive dehalogenase-homologous genes in deep subseafloor sedimentary metagenomes.</title>
        <authorList>
            <person name="Kawai M."/>
            <person name="Futagami T."/>
            <person name="Toyoda A."/>
            <person name="Takaki Y."/>
            <person name="Nishi S."/>
            <person name="Hori S."/>
            <person name="Arai W."/>
            <person name="Tsubouchi T."/>
            <person name="Morono Y."/>
            <person name="Uchiyama I."/>
            <person name="Ito T."/>
            <person name="Fujiyama A."/>
            <person name="Inagaki F."/>
            <person name="Takami H."/>
        </authorList>
    </citation>
    <scope>NUCLEOTIDE SEQUENCE</scope>
    <source>
        <strain evidence="1">Expedition CK06-06</strain>
    </source>
</reference>
<dbReference type="NCBIfam" id="TIGR04076">
    <property type="entry name" value="TIGR04076 family protein"/>
    <property type="match status" value="1"/>
</dbReference>
<gene>
    <name evidence="1" type="ORF">S12H4_36387</name>
</gene>
<dbReference type="EMBL" id="BARW01021688">
    <property type="protein sequence ID" value="GAI90816.1"/>
    <property type="molecule type" value="Genomic_DNA"/>
</dbReference>
<dbReference type="InterPro" id="IPR023811">
    <property type="entry name" value="CHP04076"/>
</dbReference>
<organism evidence="1">
    <name type="scientific">marine sediment metagenome</name>
    <dbReference type="NCBI Taxonomy" id="412755"/>
    <lineage>
        <taxon>unclassified sequences</taxon>
        <taxon>metagenomes</taxon>
        <taxon>ecological metagenomes</taxon>
    </lineage>
</organism>
<protein>
    <recommendedName>
        <fullName evidence="2">TIGR04076 family protein</fullName>
    </recommendedName>
</protein>
<evidence type="ECO:0000313" key="1">
    <source>
        <dbReference type="EMBL" id="GAI90816.1"/>
    </source>
</evidence>
<dbReference type="AlphaFoldDB" id="X1THG7"/>
<name>X1THG7_9ZZZZ</name>